<reference evidence="3" key="1">
    <citation type="journal article" date="2013" name="Genome Biol.">
        <title>Reference genomes and transcriptomes of Nicotiana sylvestris and Nicotiana tomentosiformis.</title>
        <authorList>
            <person name="Sierro N."/>
            <person name="Battey J.N."/>
            <person name="Ouadi S."/>
            <person name="Bovet L."/>
            <person name="Goepfert S."/>
            <person name="Bakaher N."/>
            <person name="Peitsch M.C."/>
            <person name="Ivanov N.V."/>
        </authorList>
    </citation>
    <scope>NUCLEOTIDE SEQUENCE [LARGE SCALE GENOMIC DNA]</scope>
</reference>
<proteinExistence type="predicted"/>
<accession>A0A1U7WZH9</accession>
<feature type="transmembrane region" description="Helical" evidence="2">
    <location>
        <begin position="13"/>
        <end position="31"/>
    </location>
</feature>
<dbReference type="RefSeq" id="XP_009779620.1">
    <property type="nucleotide sequence ID" value="XM_009781318.1"/>
</dbReference>
<dbReference type="GO" id="GO:0005739">
    <property type="term" value="C:mitochondrion"/>
    <property type="evidence" value="ECO:0007669"/>
    <property type="project" value="InterPro"/>
</dbReference>
<sequence length="82" mass="9264">MSSIGTSKGVLEIAKFAVYVSVPISLMYLFANNNKNLQKIMGHMNILERRGVKNTEFRDGKSGAGDREREGYLREGERAQQR</sequence>
<evidence type="ECO:0000256" key="1">
    <source>
        <dbReference type="SAM" id="MobiDB-lite"/>
    </source>
</evidence>
<name>A0A1U7WZH9_NICSY</name>
<gene>
    <name evidence="4" type="primary">LOC104228781</name>
</gene>
<dbReference type="GO" id="GO:0033617">
    <property type="term" value="P:mitochondrial respiratory chain complex IV assembly"/>
    <property type="evidence" value="ECO:0007669"/>
    <property type="project" value="InterPro"/>
</dbReference>
<dbReference type="Proteomes" id="UP000189701">
    <property type="component" value="Unplaced"/>
</dbReference>
<keyword evidence="2" id="KW-0472">Membrane</keyword>
<organism evidence="3 4">
    <name type="scientific">Nicotiana sylvestris</name>
    <name type="common">Wood tobacco</name>
    <name type="synonym">South American tobacco</name>
    <dbReference type="NCBI Taxonomy" id="4096"/>
    <lineage>
        <taxon>Eukaryota</taxon>
        <taxon>Viridiplantae</taxon>
        <taxon>Streptophyta</taxon>
        <taxon>Embryophyta</taxon>
        <taxon>Tracheophyta</taxon>
        <taxon>Spermatophyta</taxon>
        <taxon>Magnoliopsida</taxon>
        <taxon>eudicotyledons</taxon>
        <taxon>Gunneridae</taxon>
        <taxon>Pentapetalae</taxon>
        <taxon>asterids</taxon>
        <taxon>lamiids</taxon>
        <taxon>Solanales</taxon>
        <taxon>Solanaceae</taxon>
        <taxon>Nicotianoideae</taxon>
        <taxon>Nicotianeae</taxon>
        <taxon>Nicotiana</taxon>
    </lineage>
</organism>
<dbReference type="InterPro" id="IPR018625">
    <property type="entry name" value="Pet100"/>
</dbReference>
<keyword evidence="3" id="KW-1185">Reference proteome</keyword>
<reference evidence="4" key="2">
    <citation type="submission" date="2025-08" db="UniProtKB">
        <authorList>
            <consortium name="RefSeq"/>
        </authorList>
    </citation>
    <scope>IDENTIFICATION</scope>
    <source>
        <tissue evidence="4">Leaf</tissue>
    </source>
</reference>
<dbReference type="PANTHER" id="PTHR35700:SF1">
    <property type="entry name" value="OS07G0181800 PROTEIN"/>
    <property type="match status" value="1"/>
</dbReference>
<keyword evidence="2" id="KW-0812">Transmembrane</keyword>
<dbReference type="Pfam" id="PF09803">
    <property type="entry name" value="Pet100"/>
    <property type="match status" value="1"/>
</dbReference>
<evidence type="ECO:0000256" key="2">
    <source>
        <dbReference type="SAM" id="Phobius"/>
    </source>
</evidence>
<dbReference type="AlphaFoldDB" id="A0A1U7WZH9"/>
<protein>
    <submittedName>
        <fullName evidence="4">Uncharacterized protein LOC104228781 isoform X1</fullName>
    </submittedName>
</protein>
<dbReference type="PANTHER" id="PTHR35700">
    <property type="entry name" value="OS07G0181800 PROTEIN"/>
    <property type="match status" value="1"/>
</dbReference>
<dbReference type="OrthoDB" id="18175at2759"/>
<keyword evidence="2" id="KW-1133">Transmembrane helix</keyword>
<evidence type="ECO:0000313" key="4">
    <source>
        <dbReference type="RefSeq" id="XP_009779620.1"/>
    </source>
</evidence>
<feature type="region of interest" description="Disordered" evidence="1">
    <location>
        <begin position="55"/>
        <end position="82"/>
    </location>
</feature>
<evidence type="ECO:0000313" key="3">
    <source>
        <dbReference type="Proteomes" id="UP000189701"/>
    </source>
</evidence>
<dbReference type="eggNOG" id="ENOG502SYST">
    <property type="taxonomic scope" value="Eukaryota"/>
</dbReference>
<dbReference type="STRING" id="4096.A0A1U7WZH9"/>